<evidence type="ECO:0000313" key="2">
    <source>
        <dbReference type="EMBL" id="NWC13790.1"/>
    </source>
</evidence>
<evidence type="ECO:0000256" key="1">
    <source>
        <dbReference type="SAM" id="MobiDB-lite"/>
    </source>
</evidence>
<evidence type="ECO:0000313" key="3">
    <source>
        <dbReference type="Proteomes" id="UP000517547"/>
    </source>
</evidence>
<gene>
    <name evidence="2" type="ORF">HX845_09070</name>
</gene>
<dbReference type="Proteomes" id="UP000517547">
    <property type="component" value="Unassembled WGS sequence"/>
</dbReference>
<reference evidence="2 3" key="1">
    <citation type="submission" date="2020-04" db="EMBL/GenBank/DDBJ databases">
        <title>Molecular characterization of pseudomonads from Agaricus bisporus reveal novel blotch 2 pathogens in Western Europe.</title>
        <authorList>
            <person name="Taparia T."/>
            <person name="Krijger M."/>
            <person name="Haynes E."/>
            <person name="Elpinstone J.G."/>
            <person name="Noble R."/>
            <person name="Van Der Wolf J."/>
        </authorList>
    </citation>
    <scope>NUCLEOTIDE SEQUENCE [LARGE SCALE GENOMIC DNA]</scope>
    <source>
        <strain evidence="2 3">IPO3738</strain>
    </source>
</reference>
<accession>A0A7Y7XXC6</accession>
<sequence>MSHERNPSRRFFEEAEVKHESAGRPMGTHKLSYDALFGKPEKQLFSVGTGAKHRHPSLRRQNSIQIDLCSEKPYQNPAHSMPIGEISDPYE</sequence>
<name>A0A7Y7XXC6_9PSED</name>
<dbReference type="RefSeq" id="WP_158683250.1">
    <property type="nucleotide sequence ID" value="NZ_JACAQE010000002.1"/>
</dbReference>
<feature type="region of interest" description="Disordered" evidence="1">
    <location>
        <begin position="1"/>
        <end position="28"/>
    </location>
</feature>
<dbReference type="EMBL" id="JACAQE010000002">
    <property type="protein sequence ID" value="NWC13790.1"/>
    <property type="molecule type" value="Genomic_DNA"/>
</dbReference>
<dbReference type="AlphaFoldDB" id="A0A7Y7XXC6"/>
<proteinExistence type="predicted"/>
<feature type="compositionally biased region" description="Basic and acidic residues" evidence="1">
    <location>
        <begin position="1"/>
        <end position="22"/>
    </location>
</feature>
<protein>
    <submittedName>
        <fullName evidence="2">Uncharacterized protein</fullName>
    </submittedName>
</protein>
<organism evidence="2 3">
    <name type="scientific">Pseudomonas gingeri</name>
    <dbReference type="NCBI Taxonomy" id="117681"/>
    <lineage>
        <taxon>Bacteria</taxon>
        <taxon>Pseudomonadati</taxon>
        <taxon>Pseudomonadota</taxon>
        <taxon>Gammaproteobacteria</taxon>
        <taxon>Pseudomonadales</taxon>
        <taxon>Pseudomonadaceae</taxon>
        <taxon>Pseudomonas</taxon>
    </lineage>
</organism>
<comment type="caution">
    <text evidence="2">The sequence shown here is derived from an EMBL/GenBank/DDBJ whole genome shotgun (WGS) entry which is preliminary data.</text>
</comment>